<protein>
    <submittedName>
        <fullName evidence="1">Uncharacterized protein</fullName>
    </submittedName>
</protein>
<evidence type="ECO:0000313" key="1">
    <source>
        <dbReference type="EMBL" id="MCY9521713.1"/>
    </source>
</evidence>
<keyword evidence="2" id="KW-1185">Reference proteome</keyword>
<reference evidence="1 2" key="1">
    <citation type="submission" date="2022-05" db="EMBL/GenBank/DDBJ databases">
        <title>Genome Sequencing of Bee-Associated Microbes.</title>
        <authorList>
            <person name="Dunlap C."/>
        </authorList>
    </citation>
    <scope>NUCLEOTIDE SEQUENCE [LARGE SCALE GENOMIC DNA]</scope>
    <source>
        <strain evidence="1 2">NRRL NRS-1438</strain>
    </source>
</reference>
<dbReference type="RefSeq" id="WP_087432498.1">
    <property type="nucleotide sequence ID" value="NZ_JAMDLV010000054.1"/>
</dbReference>
<evidence type="ECO:0000313" key="2">
    <source>
        <dbReference type="Proteomes" id="UP001207626"/>
    </source>
</evidence>
<dbReference type="EMBL" id="JAMDLW010000026">
    <property type="protein sequence ID" value="MCY9521713.1"/>
    <property type="molecule type" value="Genomic_DNA"/>
</dbReference>
<accession>A0ABT4E064</accession>
<dbReference type="Proteomes" id="UP001207626">
    <property type="component" value="Unassembled WGS sequence"/>
</dbReference>
<comment type="caution">
    <text evidence="1">The sequence shown here is derived from an EMBL/GenBank/DDBJ whole genome shotgun (WGS) entry which is preliminary data.</text>
</comment>
<proteinExistence type="predicted"/>
<gene>
    <name evidence="1" type="ORF">M5X09_18925</name>
</gene>
<organism evidence="1 2">
    <name type="scientific">Paenibacillus apiarius</name>
    <dbReference type="NCBI Taxonomy" id="46240"/>
    <lineage>
        <taxon>Bacteria</taxon>
        <taxon>Bacillati</taxon>
        <taxon>Bacillota</taxon>
        <taxon>Bacilli</taxon>
        <taxon>Bacillales</taxon>
        <taxon>Paenibacillaceae</taxon>
        <taxon>Paenibacillus</taxon>
    </lineage>
</organism>
<name>A0ABT4E064_9BACL</name>
<sequence length="132" mass="14715">MEMHSESTPTITKLELYQIAVSDGCGTERCSRPLMIVLKIASRGAMGWGKLILPQAAPNFDLIHWSRQLEQLKGKSPAAANELLLKMQGTWNDDKIRLAQLALTDLVALPDRRFCPQELALMLESQAYYGSV</sequence>